<dbReference type="AlphaFoldDB" id="A0A4P9K9G8"/>
<dbReference type="RefSeq" id="WP_138565651.1">
    <property type="nucleotide sequence ID" value="NZ_CP040602.1"/>
</dbReference>
<gene>
    <name evidence="1" type="ORF">FE785_10240</name>
</gene>
<protein>
    <submittedName>
        <fullName evidence="1">Uncharacterized protein</fullName>
    </submittedName>
</protein>
<dbReference type="Proteomes" id="UP000304864">
    <property type="component" value="Chromosome"/>
</dbReference>
<dbReference type="KEGG" id="thig:FE785_10240"/>
<evidence type="ECO:0000313" key="1">
    <source>
        <dbReference type="EMBL" id="QCU90977.1"/>
    </source>
</evidence>
<reference evidence="1 2" key="1">
    <citation type="submission" date="2019-05" db="EMBL/GenBank/DDBJ databases">
        <title>Thiomicrorhabdus sediminis sp. nov, a novel sulfur-oxidizing bacterium isolated from coastal sediment.</title>
        <authorList>
            <person name="Liu X."/>
        </authorList>
    </citation>
    <scope>NUCLEOTIDE SEQUENCE [LARGE SCALE GENOMIC DNA]</scope>
    <source>
        <strain evidence="1 2">G1</strain>
    </source>
</reference>
<evidence type="ECO:0000313" key="2">
    <source>
        <dbReference type="Proteomes" id="UP000304864"/>
    </source>
</evidence>
<dbReference type="EMBL" id="CP040602">
    <property type="protein sequence ID" value="QCU90977.1"/>
    <property type="molecule type" value="Genomic_DNA"/>
</dbReference>
<proteinExistence type="predicted"/>
<organism evidence="1 2">
    <name type="scientific">Thiomicrorhabdus sediminis</name>
    <dbReference type="NCBI Taxonomy" id="2580412"/>
    <lineage>
        <taxon>Bacteria</taxon>
        <taxon>Pseudomonadati</taxon>
        <taxon>Pseudomonadota</taxon>
        <taxon>Gammaproteobacteria</taxon>
        <taxon>Thiotrichales</taxon>
        <taxon>Piscirickettsiaceae</taxon>
        <taxon>Thiomicrorhabdus</taxon>
    </lineage>
</organism>
<sequence length="315" mass="35467">MENTVSYRVLEKISVPTDFMPADDGKVLYVMSVKEMDAISNQEVRQMKHLFLKLIEAMKLPDPNDGKAFQKGKIVAFIDTQTSIADVEFQVLKFQGDLWGSVEEQYQDLKDLEFQLMEEVAKIANEFDAESSSDGAALEMNEKLEEIKSKSCLIRDEASLKKIESLGLCAPNTDQPLITNLTSSRIKQISQIASFDFYQECYKANIIGIQKSTAEIEIEDTNGYTRKLLIPLSFGNKNHSAMFCAHLLASRPFDISFSNLEQLNAGNGKNRKITPKEVFFSFGKGEAMEIYEANLNHNNDPQSDLFLEPIESQAS</sequence>
<accession>A0A4P9K9G8</accession>
<keyword evidence="2" id="KW-1185">Reference proteome</keyword>
<name>A0A4P9K9G8_9GAMM</name>